<reference evidence="3 4" key="1">
    <citation type="submission" date="2018-04" db="EMBL/GenBank/DDBJ databases">
        <title>Genomic Encyclopedia of Archaeal and Bacterial Type Strains, Phase II (KMG-II): from individual species to whole genera.</title>
        <authorList>
            <person name="Goeker M."/>
        </authorList>
    </citation>
    <scope>NUCLEOTIDE SEQUENCE [LARGE SCALE GENOMIC DNA]</scope>
    <source>
        <strain evidence="3 4">DSM 29955</strain>
    </source>
</reference>
<dbReference type="PANTHER" id="PTHR44051:SF8">
    <property type="entry name" value="GLUTATHIONE S-TRANSFERASE GSTA"/>
    <property type="match status" value="1"/>
</dbReference>
<feature type="domain" description="GST N-terminal" evidence="1">
    <location>
        <begin position="1"/>
        <end position="80"/>
    </location>
</feature>
<accession>A0A2T6KN09</accession>
<comment type="caution">
    <text evidence="3">The sequence shown here is derived from an EMBL/GenBank/DDBJ whole genome shotgun (WGS) entry which is preliminary data.</text>
</comment>
<dbReference type="PROSITE" id="PS50404">
    <property type="entry name" value="GST_NTER"/>
    <property type="match status" value="1"/>
</dbReference>
<dbReference type="CDD" id="cd03057">
    <property type="entry name" value="GST_N_Beta"/>
    <property type="match status" value="1"/>
</dbReference>
<dbReference type="AlphaFoldDB" id="A0A2T6KN09"/>
<dbReference type="PANTHER" id="PTHR44051">
    <property type="entry name" value="GLUTATHIONE S-TRANSFERASE-RELATED"/>
    <property type="match status" value="1"/>
</dbReference>
<dbReference type="PROSITE" id="PS50405">
    <property type="entry name" value="GST_CTER"/>
    <property type="match status" value="1"/>
</dbReference>
<sequence>MLRLHYAPRTISIAVAITLEEVGTPYEAVLVDFKAGAQTKPDYRALNPKGRVPTLETPDGVLTETAALLEYVAPSLVPADPFAAAKMRELMCYLNGTMHPYHAHGLRGERWADQQASFADMKQKVPETMGAAAAYLETCLPDLPFDAGAGQVASDPYLYVVLSWLKGDGVEIADFPNLAAFQSRMAARASVQAVHAKGMI</sequence>
<dbReference type="EMBL" id="QBUD01000002">
    <property type="protein sequence ID" value="PUB17610.1"/>
    <property type="molecule type" value="Genomic_DNA"/>
</dbReference>
<dbReference type="InterPro" id="IPR010987">
    <property type="entry name" value="Glutathione-S-Trfase_C-like"/>
</dbReference>
<evidence type="ECO:0000259" key="1">
    <source>
        <dbReference type="PROSITE" id="PS50404"/>
    </source>
</evidence>
<dbReference type="SUPFAM" id="SSF52833">
    <property type="entry name" value="Thioredoxin-like"/>
    <property type="match status" value="1"/>
</dbReference>
<dbReference type="Pfam" id="PF02798">
    <property type="entry name" value="GST_N"/>
    <property type="match status" value="1"/>
</dbReference>
<dbReference type="InterPro" id="IPR036249">
    <property type="entry name" value="Thioredoxin-like_sf"/>
</dbReference>
<keyword evidence="4" id="KW-1185">Reference proteome</keyword>
<dbReference type="SFLD" id="SFLDS00019">
    <property type="entry name" value="Glutathione_Transferase_(cytos"/>
    <property type="match status" value="1"/>
</dbReference>
<name>A0A2T6KN09_9RHOB</name>
<keyword evidence="3" id="KW-0808">Transferase</keyword>
<dbReference type="OrthoDB" id="7583243at2"/>
<dbReference type="SFLD" id="SFLDG00358">
    <property type="entry name" value="Main_(cytGST)"/>
    <property type="match status" value="1"/>
</dbReference>
<gene>
    <name evidence="3" type="ORF">C8N45_102622</name>
</gene>
<dbReference type="InterPro" id="IPR040079">
    <property type="entry name" value="Glutathione_S-Trfase"/>
</dbReference>
<evidence type="ECO:0000313" key="4">
    <source>
        <dbReference type="Proteomes" id="UP000244523"/>
    </source>
</evidence>
<dbReference type="GO" id="GO:0016740">
    <property type="term" value="F:transferase activity"/>
    <property type="evidence" value="ECO:0007669"/>
    <property type="project" value="UniProtKB-KW"/>
</dbReference>
<protein>
    <submittedName>
        <fullName evidence="3">Glutathione S-transferase</fullName>
    </submittedName>
</protein>
<dbReference type="SUPFAM" id="SSF47616">
    <property type="entry name" value="GST C-terminal domain-like"/>
    <property type="match status" value="1"/>
</dbReference>
<dbReference type="Gene3D" id="1.20.1050.10">
    <property type="match status" value="1"/>
</dbReference>
<dbReference type="SFLD" id="SFLDG01150">
    <property type="entry name" value="Main.1:_Beta-like"/>
    <property type="match status" value="1"/>
</dbReference>
<dbReference type="Gene3D" id="3.40.30.10">
    <property type="entry name" value="Glutaredoxin"/>
    <property type="match status" value="1"/>
</dbReference>
<evidence type="ECO:0000259" key="2">
    <source>
        <dbReference type="PROSITE" id="PS50405"/>
    </source>
</evidence>
<evidence type="ECO:0000313" key="3">
    <source>
        <dbReference type="EMBL" id="PUB17610.1"/>
    </source>
</evidence>
<dbReference type="Proteomes" id="UP000244523">
    <property type="component" value="Unassembled WGS sequence"/>
</dbReference>
<dbReference type="RefSeq" id="WP_108385714.1">
    <property type="nucleotide sequence ID" value="NZ_QBUD01000002.1"/>
</dbReference>
<proteinExistence type="predicted"/>
<dbReference type="CDD" id="cd03188">
    <property type="entry name" value="GST_C_Beta"/>
    <property type="match status" value="1"/>
</dbReference>
<dbReference type="InterPro" id="IPR004045">
    <property type="entry name" value="Glutathione_S-Trfase_N"/>
</dbReference>
<organism evidence="3 4">
    <name type="scientific">Yoonia sediminilitoris</name>
    <dbReference type="NCBI Taxonomy" id="1286148"/>
    <lineage>
        <taxon>Bacteria</taxon>
        <taxon>Pseudomonadati</taxon>
        <taxon>Pseudomonadota</taxon>
        <taxon>Alphaproteobacteria</taxon>
        <taxon>Rhodobacterales</taxon>
        <taxon>Paracoccaceae</taxon>
        <taxon>Yoonia</taxon>
    </lineage>
</organism>
<dbReference type="InterPro" id="IPR036282">
    <property type="entry name" value="Glutathione-S-Trfase_C_sf"/>
</dbReference>
<feature type="domain" description="GST C-terminal" evidence="2">
    <location>
        <begin position="80"/>
        <end position="200"/>
    </location>
</feature>